<dbReference type="InterPro" id="IPR000847">
    <property type="entry name" value="LysR_HTH_N"/>
</dbReference>
<dbReference type="InterPro" id="IPR036390">
    <property type="entry name" value="WH_DNA-bd_sf"/>
</dbReference>
<dbReference type="CDD" id="cd05466">
    <property type="entry name" value="PBP2_LTTR_substrate"/>
    <property type="match status" value="1"/>
</dbReference>
<evidence type="ECO:0000256" key="2">
    <source>
        <dbReference type="ARBA" id="ARBA00023015"/>
    </source>
</evidence>
<evidence type="ECO:0000313" key="5">
    <source>
        <dbReference type="EMBL" id="KNE21856.1"/>
    </source>
</evidence>
<comment type="similarity">
    <text evidence="1">Belongs to the LysR transcriptional regulatory family.</text>
</comment>
<dbReference type="Pfam" id="PF03466">
    <property type="entry name" value="LysR_substrate"/>
    <property type="match status" value="1"/>
</dbReference>
<comment type="caution">
    <text evidence="5">The sequence shown here is derived from an EMBL/GenBank/DDBJ whole genome shotgun (WGS) entry which is preliminary data.</text>
</comment>
<organism evidence="5 6">
    <name type="scientific">Virgibacillus pantothenticus</name>
    <dbReference type="NCBI Taxonomy" id="1473"/>
    <lineage>
        <taxon>Bacteria</taxon>
        <taxon>Bacillati</taxon>
        <taxon>Bacillota</taxon>
        <taxon>Bacilli</taxon>
        <taxon>Bacillales</taxon>
        <taxon>Bacillaceae</taxon>
        <taxon>Virgibacillus</taxon>
    </lineage>
</organism>
<dbReference type="GeneID" id="66869580"/>
<dbReference type="EMBL" id="LGTO01000004">
    <property type="protein sequence ID" value="KNE21856.1"/>
    <property type="molecule type" value="Genomic_DNA"/>
</dbReference>
<dbReference type="InterPro" id="IPR005119">
    <property type="entry name" value="LysR_subst-bd"/>
</dbReference>
<proteinExistence type="inferred from homology"/>
<evidence type="ECO:0000256" key="4">
    <source>
        <dbReference type="ARBA" id="ARBA00023163"/>
    </source>
</evidence>
<keyword evidence="2" id="KW-0805">Transcription regulation</keyword>
<protein>
    <submittedName>
        <fullName evidence="5">Transcriptional regulator</fullName>
    </submittedName>
</protein>
<keyword evidence="4" id="KW-0804">Transcription</keyword>
<dbReference type="PANTHER" id="PTHR30419:SF8">
    <property type="entry name" value="NITROGEN ASSIMILATION TRANSCRIPTIONAL ACTIVATOR-RELATED"/>
    <property type="match status" value="1"/>
</dbReference>
<dbReference type="Gene3D" id="3.40.190.290">
    <property type="match status" value="1"/>
</dbReference>
<dbReference type="Proteomes" id="UP000036780">
    <property type="component" value="Unassembled WGS sequence"/>
</dbReference>
<dbReference type="SUPFAM" id="SSF46785">
    <property type="entry name" value="Winged helix' DNA-binding domain"/>
    <property type="match status" value="1"/>
</dbReference>
<evidence type="ECO:0000313" key="6">
    <source>
        <dbReference type="Proteomes" id="UP000036780"/>
    </source>
</evidence>
<gene>
    <name evidence="5" type="ORF">AFK71_03335</name>
</gene>
<dbReference type="OrthoDB" id="9803735at2"/>
<evidence type="ECO:0000256" key="1">
    <source>
        <dbReference type="ARBA" id="ARBA00009437"/>
    </source>
</evidence>
<dbReference type="FunFam" id="1.10.10.10:FF:000001">
    <property type="entry name" value="LysR family transcriptional regulator"/>
    <property type="match status" value="1"/>
</dbReference>
<keyword evidence="6" id="KW-1185">Reference proteome</keyword>
<dbReference type="RefSeq" id="WP_050350135.1">
    <property type="nucleotide sequence ID" value="NZ_BOSN01000005.1"/>
</dbReference>
<accession>A0A0L0QTF2</accession>
<dbReference type="PROSITE" id="PS50931">
    <property type="entry name" value="HTH_LYSR"/>
    <property type="match status" value="1"/>
</dbReference>
<dbReference type="Gene3D" id="1.10.10.10">
    <property type="entry name" value="Winged helix-like DNA-binding domain superfamily/Winged helix DNA-binding domain"/>
    <property type="match status" value="1"/>
</dbReference>
<dbReference type="PATRIC" id="fig|1473.5.peg.3606"/>
<evidence type="ECO:0000256" key="3">
    <source>
        <dbReference type="ARBA" id="ARBA00023125"/>
    </source>
</evidence>
<dbReference type="GO" id="GO:0003677">
    <property type="term" value="F:DNA binding"/>
    <property type="evidence" value="ECO:0007669"/>
    <property type="project" value="UniProtKB-KW"/>
</dbReference>
<dbReference type="GO" id="GO:0005829">
    <property type="term" value="C:cytosol"/>
    <property type="evidence" value="ECO:0007669"/>
    <property type="project" value="TreeGrafter"/>
</dbReference>
<dbReference type="SUPFAM" id="SSF53850">
    <property type="entry name" value="Periplasmic binding protein-like II"/>
    <property type="match status" value="1"/>
</dbReference>
<sequence>MDFRQLIYFITVVEHGTFTKAATALHVSQPSLSASIKKLEINTGLQLLKRNTRSLEVTKEGYIVYQEAKKLFHHYNHVNKEIQRLKQHGPQELSIGLIESANFWVPKILQRFRKTYPQAKIKLHEVLSLTDVEKSLHHFDIHLAITNQYVKSHDIEATPIYEEQLVAILPRKHRLLQKQTALEMKDFQDEAFIICKEGFQTRADILNAFNKAGITPAFAFEIERFETACRLVDEGLGITILPETYVKHEINGTYQIKSISDSNISRHVYIAYEKNHYLPPIVVHFIDLIKNFFSESD</sequence>
<dbReference type="InterPro" id="IPR036388">
    <property type="entry name" value="WH-like_DNA-bd_sf"/>
</dbReference>
<dbReference type="Pfam" id="PF00126">
    <property type="entry name" value="HTH_1"/>
    <property type="match status" value="1"/>
</dbReference>
<dbReference type="GO" id="GO:0003700">
    <property type="term" value="F:DNA-binding transcription factor activity"/>
    <property type="evidence" value="ECO:0007669"/>
    <property type="project" value="InterPro"/>
</dbReference>
<dbReference type="InterPro" id="IPR050950">
    <property type="entry name" value="HTH-type_LysR_regulators"/>
</dbReference>
<name>A0A0L0QTF2_VIRPA</name>
<dbReference type="PANTHER" id="PTHR30419">
    <property type="entry name" value="HTH-TYPE TRANSCRIPTIONAL REGULATOR YBHD"/>
    <property type="match status" value="1"/>
</dbReference>
<reference evidence="6" key="1">
    <citation type="submission" date="2015-07" db="EMBL/GenBank/DDBJ databases">
        <title>Fjat-10053 dsm26.</title>
        <authorList>
            <person name="Liu B."/>
            <person name="Wang J."/>
            <person name="Zhu Y."/>
            <person name="Liu G."/>
            <person name="Chen Q."/>
            <person name="Chen Z."/>
            <person name="Lan J."/>
            <person name="Che J."/>
            <person name="Ge C."/>
            <person name="Shi H."/>
            <person name="Pan Z."/>
            <person name="Liu X."/>
        </authorList>
    </citation>
    <scope>NUCLEOTIDE SEQUENCE [LARGE SCALE GENOMIC DNA]</scope>
    <source>
        <strain evidence="6">DSM 26</strain>
    </source>
</reference>
<dbReference type="AlphaFoldDB" id="A0A0L0QTF2"/>
<keyword evidence="3" id="KW-0238">DNA-binding</keyword>
<dbReference type="PRINTS" id="PR00039">
    <property type="entry name" value="HTHLYSR"/>
</dbReference>